<dbReference type="OMA" id="DILEANW"/>
<feature type="repeat" description="WD" evidence="4">
    <location>
        <begin position="632"/>
        <end position="673"/>
    </location>
</feature>
<evidence type="ECO:0000256" key="4">
    <source>
        <dbReference type="PROSITE-ProRule" id="PRU00221"/>
    </source>
</evidence>
<evidence type="ECO:0000256" key="1">
    <source>
        <dbReference type="ARBA" id="ARBA00007968"/>
    </source>
</evidence>
<dbReference type="PANTHER" id="PTHR19848:SF8">
    <property type="entry name" value="F-BOX AND WD REPEAT DOMAIN CONTAINING 7"/>
    <property type="match status" value="1"/>
</dbReference>
<dbReference type="PROSITE" id="PS50181">
    <property type="entry name" value="FBOX"/>
    <property type="match status" value="1"/>
</dbReference>
<feature type="compositionally biased region" description="Polar residues" evidence="5">
    <location>
        <begin position="64"/>
        <end position="75"/>
    </location>
</feature>
<feature type="compositionally biased region" description="Polar residues" evidence="5">
    <location>
        <begin position="102"/>
        <end position="112"/>
    </location>
</feature>
<dbReference type="EMBL" id="JH767563">
    <property type="protein sequence ID" value="EON63537.1"/>
    <property type="molecule type" value="Genomic_DNA"/>
</dbReference>
<feature type="region of interest" description="Disordered" evidence="5">
    <location>
        <begin position="1"/>
        <end position="166"/>
    </location>
</feature>
<accession>R7YNS3</accession>
<dbReference type="SMART" id="SM00320">
    <property type="entry name" value="WD40"/>
    <property type="match status" value="6"/>
</dbReference>
<feature type="repeat" description="WD" evidence="4">
    <location>
        <begin position="550"/>
        <end position="579"/>
    </location>
</feature>
<dbReference type="STRING" id="1168221.R7YNS3"/>
<dbReference type="InterPro" id="IPR001680">
    <property type="entry name" value="WD40_rpt"/>
</dbReference>
<proteinExistence type="inferred from homology"/>
<reference evidence="8" key="1">
    <citation type="submission" date="2012-06" db="EMBL/GenBank/DDBJ databases">
        <title>The genome sequence of Coniosporium apollinis CBS 100218.</title>
        <authorList>
            <consortium name="The Broad Institute Genome Sequencing Platform"/>
            <person name="Cuomo C."/>
            <person name="Gorbushina A."/>
            <person name="Noack S."/>
            <person name="Walker B."/>
            <person name="Young S.K."/>
            <person name="Zeng Q."/>
            <person name="Gargeya S."/>
            <person name="Fitzgerald M."/>
            <person name="Haas B."/>
            <person name="Abouelleil A."/>
            <person name="Alvarado L."/>
            <person name="Arachchi H.M."/>
            <person name="Berlin A.M."/>
            <person name="Chapman S.B."/>
            <person name="Goldberg J."/>
            <person name="Griggs A."/>
            <person name="Gujja S."/>
            <person name="Hansen M."/>
            <person name="Howarth C."/>
            <person name="Imamovic A."/>
            <person name="Larimer J."/>
            <person name="McCowan C."/>
            <person name="Montmayeur A."/>
            <person name="Murphy C."/>
            <person name="Neiman D."/>
            <person name="Pearson M."/>
            <person name="Priest M."/>
            <person name="Roberts A."/>
            <person name="Saif S."/>
            <person name="Shea T."/>
            <person name="Sisk P."/>
            <person name="Sykes S."/>
            <person name="Wortman J."/>
            <person name="Nusbaum C."/>
            <person name="Birren B."/>
        </authorList>
    </citation>
    <scope>NUCLEOTIDE SEQUENCE [LARGE SCALE GENOMIC DNA]</scope>
    <source>
        <strain evidence="8">CBS 100218</strain>
    </source>
</reference>
<protein>
    <recommendedName>
        <fullName evidence="6">F-box domain-containing protein</fullName>
    </recommendedName>
</protein>
<evidence type="ECO:0000313" key="8">
    <source>
        <dbReference type="Proteomes" id="UP000016924"/>
    </source>
</evidence>
<dbReference type="PRINTS" id="PR00320">
    <property type="entry name" value="GPROTEINBRPT"/>
</dbReference>
<feature type="compositionally biased region" description="Basic and acidic residues" evidence="5">
    <location>
        <begin position="113"/>
        <end position="129"/>
    </location>
</feature>
<dbReference type="Gene3D" id="1.20.1280.50">
    <property type="match status" value="1"/>
</dbReference>
<dbReference type="RefSeq" id="XP_007778854.1">
    <property type="nucleotide sequence ID" value="XM_007780664.1"/>
</dbReference>
<dbReference type="SUPFAM" id="SSF81383">
    <property type="entry name" value="F-box domain"/>
    <property type="match status" value="1"/>
</dbReference>
<dbReference type="InterPro" id="IPR036322">
    <property type="entry name" value="WD40_repeat_dom_sf"/>
</dbReference>
<gene>
    <name evidence="7" type="ORF">W97_02765</name>
</gene>
<name>R7YNS3_CONA1</name>
<dbReference type="InterPro" id="IPR015943">
    <property type="entry name" value="WD40/YVTN_repeat-like_dom_sf"/>
</dbReference>
<dbReference type="PROSITE" id="PS00678">
    <property type="entry name" value="WD_REPEATS_1"/>
    <property type="match status" value="2"/>
</dbReference>
<dbReference type="OrthoDB" id="19711at2759"/>
<sequence length="749" mass="83774">MVERRPSILSFKRKKSVDGADSGESHPTPPEPVRSSQSSASPTEEDEIVAVIQGISLGGDASEDQSAVSGTTQKPRSARGLFRRVSTSMKSSLHGPKARRLNSVSEGSSTRQYDTRDPRPKPEPAESEKLFGLPADVMDGTSATRQASAHNSRPRPASQTGTKSSRKLMQWWELKAARREYRRRAAATTGFGNRGDFARFNLEAPPLPHFVDPLKSSYDPAKGAAARASAAQHNANMLHRKDTKTSMKRPMITDSESAICLDSTYDTEDSVKKLEEPEPKVDPVRVLPWEIAAQIFSHFDRTLLVRAERVSKAWNYVATNGQIWRAAFVAHYQPKIPMSPPSFTMGGVGLGEARAYQDWKKMYQIRRAIERRWLAGSPVAIYLNGHTDSVYCCQFDEDKIITGSRDRTIRVWDLHTYECLQVIGGPGARPLSNTPTPLETHPSNKHILSRGNRPSVNGTEYGESIYHIPAYYHTQSILCLQFDKEIVVTGSSDTSCIVWDIKTWEPIHRLEKHKAGVLDVCFDAKYIISCSKDSTICVWCRETGDLVKVLEGHRGPVNAVQLRGDKLVSASGDGRARIWCMKKFVSLHELVSHDRGLAAVEFSDDAKYVLAGGNDMVVYKFDADSGEIVNTYRGHTGLVRSLFLDVHNNRVLSGSYDQSIRVYKFREGHSVAHYENWTTSWILSAKADYRRIVATSQDGRCLVMDFGFGIENVDILEANWSRLVEEKRMDHPYGRREGEVEEGYEAETA</sequence>
<evidence type="ECO:0000256" key="3">
    <source>
        <dbReference type="ARBA" id="ARBA00022737"/>
    </source>
</evidence>
<dbReference type="Gene3D" id="2.130.10.10">
    <property type="entry name" value="YVTN repeat-like/Quinoprotein amine dehydrogenase"/>
    <property type="match status" value="2"/>
</dbReference>
<feature type="compositionally biased region" description="Polar residues" evidence="5">
    <location>
        <begin position="141"/>
        <end position="163"/>
    </location>
</feature>
<dbReference type="SMART" id="SM00256">
    <property type="entry name" value="FBOX"/>
    <property type="match status" value="1"/>
</dbReference>
<keyword evidence="8" id="KW-1185">Reference proteome</keyword>
<dbReference type="SUPFAM" id="SSF50978">
    <property type="entry name" value="WD40 repeat-like"/>
    <property type="match status" value="1"/>
</dbReference>
<dbReference type="HOGENOM" id="CLU_000288_103_4_1"/>
<comment type="similarity">
    <text evidence="1">Belongs to the WD repeat MET30/SCONB/SCON-2 family.</text>
</comment>
<dbReference type="InterPro" id="IPR019775">
    <property type="entry name" value="WD40_repeat_CS"/>
</dbReference>
<evidence type="ECO:0000259" key="6">
    <source>
        <dbReference type="PROSITE" id="PS50181"/>
    </source>
</evidence>
<feature type="repeat" description="WD" evidence="4">
    <location>
        <begin position="383"/>
        <end position="422"/>
    </location>
</feature>
<feature type="repeat" description="WD" evidence="4">
    <location>
        <begin position="470"/>
        <end position="509"/>
    </location>
</feature>
<dbReference type="eggNOG" id="KOG0281">
    <property type="taxonomic scope" value="Eukaryota"/>
</dbReference>
<dbReference type="AlphaFoldDB" id="R7YNS3"/>
<dbReference type="GeneID" id="19900076"/>
<evidence type="ECO:0000256" key="5">
    <source>
        <dbReference type="SAM" id="MobiDB-lite"/>
    </source>
</evidence>
<dbReference type="InterPro" id="IPR001810">
    <property type="entry name" value="F-box_dom"/>
</dbReference>
<dbReference type="Pfam" id="PF12937">
    <property type="entry name" value="F-box-like"/>
    <property type="match status" value="1"/>
</dbReference>
<dbReference type="InterPro" id="IPR020472">
    <property type="entry name" value="WD40_PAC1"/>
</dbReference>
<organism evidence="7 8">
    <name type="scientific">Coniosporium apollinis (strain CBS 100218)</name>
    <name type="common">Rock-inhabiting black yeast</name>
    <dbReference type="NCBI Taxonomy" id="1168221"/>
    <lineage>
        <taxon>Eukaryota</taxon>
        <taxon>Fungi</taxon>
        <taxon>Dikarya</taxon>
        <taxon>Ascomycota</taxon>
        <taxon>Pezizomycotina</taxon>
        <taxon>Dothideomycetes</taxon>
        <taxon>Dothideomycetes incertae sedis</taxon>
        <taxon>Coniosporium</taxon>
    </lineage>
</organism>
<evidence type="ECO:0000313" key="7">
    <source>
        <dbReference type="EMBL" id="EON63537.1"/>
    </source>
</evidence>
<dbReference type="Pfam" id="PF00400">
    <property type="entry name" value="WD40"/>
    <property type="match status" value="6"/>
</dbReference>
<dbReference type="InterPro" id="IPR036047">
    <property type="entry name" value="F-box-like_dom_sf"/>
</dbReference>
<dbReference type="PROSITE" id="PS50082">
    <property type="entry name" value="WD_REPEATS_2"/>
    <property type="match status" value="6"/>
</dbReference>
<dbReference type="PANTHER" id="PTHR19848">
    <property type="entry name" value="WD40 REPEAT PROTEIN"/>
    <property type="match status" value="1"/>
</dbReference>
<dbReference type="CDD" id="cd00200">
    <property type="entry name" value="WD40"/>
    <property type="match status" value="1"/>
</dbReference>
<feature type="repeat" description="WD" evidence="4">
    <location>
        <begin position="590"/>
        <end position="631"/>
    </location>
</feature>
<keyword evidence="3" id="KW-0677">Repeat</keyword>
<evidence type="ECO:0000256" key="2">
    <source>
        <dbReference type="ARBA" id="ARBA00022574"/>
    </source>
</evidence>
<feature type="repeat" description="WD" evidence="4">
    <location>
        <begin position="510"/>
        <end position="549"/>
    </location>
</feature>
<dbReference type="PROSITE" id="PS50294">
    <property type="entry name" value="WD_REPEATS_REGION"/>
    <property type="match status" value="2"/>
</dbReference>
<keyword evidence="2 4" id="KW-0853">WD repeat</keyword>
<dbReference type="Proteomes" id="UP000016924">
    <property type="component" value="Unassembled WGS sequence"/>
</dbReference>
<feature type="domain" description="F-box" evidence="6">
    <location>
        <begin position="281"/>
        <end position="327"/>
    </location>
</feature>